<keyword evidence="1" id="KW-1133">Transmembrane helix</keyword>
<comment type="caution">
    <text evidence="3">The sequence shown here is derived from an EMBL/GenBank/DDBJ whole genome shotgun (WGS) entry which is preliminary data.</text>
</comment>
<evidence type="ECO:0000313" key="3">
    <source>
        <dbReference type="EMBL" id="GAN81818.1"/>
    </source>
</evidence>
<protein>
    <submittedName>
        <fullName evidence="3">Phosphoesterase PAP2</fullName>
    </submittedName>
</protein>
<feature type="domain" description="Phosphatidic acid phosphatase type 2/haloperoxidase" evidence="2">
    <location>
        <begin position="83"/>
        <end position="193"/>
    </location>
</feature>
<dbReference type="InterPro" id="IPR036938">
    <property type="entry name" value="PAP2/HPO_sf"/>
</dbReference>
<evidence type="ECO:0000256" key="1">
    <source>
        <dbReference type="SAM" id="Phobius"/>
    </source>
</evidence>
<evidence type="ECO:0000259" key="2">
    <source>
        <dbReference type="SMART" id="SM00014"/>
    </source>
</evidence>
<dbReference type="Gene3D" id="1.20.144.10">
    <property type="entry name" value="Phosphatidic acid phosphatase type 2/haloperoxidase"/>
    <property type="match status" value="1"/>
</dbReference>
<accession>A0A0D6PKU0</accession>
<keyword evidence="1" id="KW-0812">Transmembrane</keyword>
<sequence>MRRRMANGLPLYGAAAVGLAVLRPLTILFIDQPVTLSWVHHQTLRPLFQACAARSLLTLPGTGLILLWALSRHLRGQPALDWLWLALATPVATAAKDELKWMIGRPWPWSWLKYSLYSFHPFAQSIRYGSFPSGHTGYSAAPLGVLWALRPRWRPLWAGLLLVMPGQVCADYHFLSDVPAGLLTGGFCAWGTLALMEQHCG</sequence>
<dbReference type="InterPro" id="IPR000326">
    <property type="entry name" value="PAP2/HPO"/>
</dbReference>
<feature type="transmembrane region" description="Helical" evidence="1">
    <location>
        <begin position="47"/>
        <end position="70"/>
    </location>
</feature>
<dbReference type="Proteomes" id="UP000032668">
    <property type="component" value="Unassembled WGS sequence"/>
</dbReference>
<proteinExistence type="predicted"/>
<dbReference type="EMBL" id="BANC01000118">
    <property type="protein sequence ID" value="GAN81818.1"/>
    <property type="molecule type" value="Genomic_DNA"/>
</dbReference>
<gene>
    <name evidence="3" type="ORF">Aam_120_002</name>
</gene>
<keyword evidence="1" id="KW-0472">Membrane</keyword>
<dbReference type="STRING" id="1120923.SAMN02746095_03766"/>
<evidence type="ECO:0000313" key="4">
    <source>
        <dbReference type="Proteomes" id="UP000032668"/>
    </source>
</evidence>
<name>A0A0D6PKU0_9PROT</name>
<reference evidence="3 4" key="1">
    <citation type="submission" date="2012-11" db="EMBL/GenBank/DDBJ databases">
        <title>Whole genome sequence of Acidocella aminolytica 101 = DSM 11237.</title>
        <authorList>
            <person name="Azuma Y."/>
            <person name="Higashiura N."/>
            <person name="Hirakawa H."/>
            <person name="Matsushita K."/>
        </authorList>
    </citation>
    <scope>NUCLEOTIDE SEQUENCE [LARGE SCALE GENOMIC DNA]</scope>
    <source>
        <strain evidence="4">101 / DSM 11237</strain>
    </source>
</reference>
<dbReference type="SUPFAM" id="SSF48317">
    <property type="entry name" value="Acid phosphatase/Vanadium-dependent haloperoxidase"/>
    <property type="match status" value="1"/>
</dbReference>
<dbReference type="SMART" id="SM00014">
    <property type="entry name" value="acidPPc"/>
    <property type="match status" value="1"/>
</dbReference>
<feature type="transmembrane region" description="Helical" evidence="1">
    <location>
        <begin position="9"/>
        <end position="27"/>
    </location>
</feature>
<dbReference type="RefSeq" id="WP_082075771.1">
    <property type="nucleotide sequence ID" value="NZ_BAPR01000159.1"/>
</dbReference>
<dbReference type="AlphaFoldDB" id="A0A0D6PKU0"/>
<organism evidence="3 4">
    <name type="scientific">Acidocella aminolytica 101 = DSM 11237</name>
    <dbReference type="NCBI Taxonomy" id="1120923"/>
    <lineage>
        <taxon>Bacteria</taxon>
        <taxon>Pseudomonadati</taxon>
        <taxon>Pseudomonadota</taxon>
        <taxon>Alphaproteobacteria</taxon>
        <taxon>Acetobacterales</taxon>
        <taxon>Acidocellaceae</taxon>
        <taxon>Acidocella</taxon>
    </lineage>
</organism>
<keyword evidence="4" id="KW-1185">Reference proteome</keyword>
<dbReference type="Pfam" id="PF01569">
    <property type="entry name" value="PAP2"/>
    <property type="match status" value="1"/>
</dbReference>